<dbReference type="Pfam" id="PF18758">
    <property type="entry name" value="KDZ"/>
    <property type="match status" value="1"/>
</dbReference>
<name>B0E065_LACBS</name>
<organism evidence="2">
    <name type="scientific">Laccaria bicolor (strain S238N-H82 / ATCC MYA-4686)</name>
    <name type="common">Bicoloured deceiver</name>
    <name type="synonym">Laccaria laccata var. bicolor</name>
    <dbReference type="NCBI Taxonomy" id="486041"/>
    <lineage>
        <taxon>Eukaryota</taxon>
        <taxon>Fungi</taxon>
        <taxon>Dikarya</taxon>
        <taxon>Basidiomycota</taxon>
        <taxon>Agaricomycotina</taxon>
        <taxon>Agaricomycetes</taxon>
        <taxon>Agaricomycetidae</taxon>
        <taxon>Agaricales</taxon>
        <taxon>Agaricineae</taxon>
        <taxon>Hydnangiaceae</taxon>
        <taxon>Laccaria</taxon>
    </lineage>
</organism>
<dbReference type="Proteomes" id="UP000001194">
    <property type="component" value="Unassembled WGS sequence"/>
</dbReference>
<dbReference type="AlphaFoldDB" id="B0E065"/>
<gene>
    <name evidence="1" type="ORF">LACBIDRAFT_315251</name>
</gene>
<dbReference type="InterPro" id="IPR040521">
    <property type="entry name" value="KDZ"/>
</dbReference>
<dbReference type="RefSeq" id="XP_001889603.1">
    <property type="nucleotide sequence ID" value="XM_001889568.1"/>
</dbReference>
<dbReference type="KEGG" id="lbc:LACBIDRAFT_315251"/>
<evidence type="ECO:0000313" key="2">
    <source>
        <dbReference type="Proteomes" id="UP000001194"/>
    </source>
</evidence>
<reference evidence="1 2" key="1">
    <citation type="journal article" date="2008" name="Nature">
        <title>The genome of Laccaria bicolor provides insights into mycorrhizal symbiosis.</title>
        <authorList>
            <person name="Martin F."/>
            <person name="Aerts A."/>
            <person name="Ahren D."/>
            <person name="Brun A."/>
            <person name="Danchin E.G.J."/>
            <person name="Duchaussoy F."/>
            <person name="Gibon J."/>
            <person name="Kohler A."/>
            <person name="Lindquist E."/>
            <person name="Pereda V."/>
            <person name="Salamov A."/>
            <person name="Shapiro H.J."/>
            <person name="Wuyts J."/>
            <person name="Blaudez D."/>
            <person name="Buee M."/>
            <person name="Brokstein P."/>
            <person name="Canbaeck B."/>
            <person name="Cohen D."/>
            <person name="Courty P.E."/>
            <person name="Coutinho P.M."/>
            <person name="Delaruelle C."/>
            <person name="Detter J.C."/>
            <person name="Deveau A."/>
            <person name="DiFazio S."/>
            <person name="Duplessis S."/>
            <person name="Fraissinet-Tachet L."/>
            <person name="Lucic E."/>
            <person name="Frey-Klett P."/>
            <person name="Fourrey C."/>
            <person name="Feussner I."/>
            <person name="Gay G."/>
            <person name="Grimwood J."/>
            <person name="Hoegger P.J."/>
            <person name="Jain P."/>
            <person name="Kilaru S."/>
            <person name="Labbe J."/>
            <person name="Lin Y.C."/>
            <person name="Legue V."/>
            <person name="Le Tacon F."/>
            <person name="Marmeisse R."/>
            <person name="Melayah D."/>
            <person name="Montanini B."/>
            <person name="Muratet M."/>
            <person name="Nehls U."/>
            <person name="Niculita-Hirzel H."/>
            <person name="Oudot-Le Secq M.P."/>
            <person name="Peter M."/>
            <person name="Quesneville H."/>
            <person name="Rajashekar B."/>
            <person name="Reich M."/>
            <person name="Rouhier N."/>
            <person name="Schmutz J."/>
            <person name="Yin T."/>
            <person name="Chalot M."/>
            <person name="Henrissat B."/>
            <person name="Kuees U."/>
            <person name="Lucas S."/>
            <person name="Van de Peer Y."/>
            <person name="Podila G.K."/>
            <person name="Polle A."/>
            <person name="Pukkila P.J."/>
            <person name="Richardson P.M."/>
            <person name="Rouze P."/>
            <person name="Sanders I.R."/>
            <person name="Stajich J.E."/>
            <person name="Tunlid A."/>
            <person name="Tuskan G."/>
            <person name="Grigoriev I.V."/>
        </authorList>
    </citation>
    <scope>NUCLEOTIDE SEQUENCE [LARGE SCALE GENOMIC DNA]</scope>
    <source>
        <strain evidence="2">S238N-H82 / ATCC MYA-4686</strain>
    </source>
</reference>
<protein>
    <submittedName>
        <fullName evidence="1">Predicted protein</fullName>
    </submittedName>
</protein>
<dbReference type="InParanoid" id="B0E065"/>
<dbReference type="PANTHER" id="PTHR33096:SF1">
    <property type="entry name" value="CXC1-LIKE CYSTEINE CLUSTER ASSOCIATED WITH KDZ TRANSPOSASES DOMAIN-CONTAINING PROTEIN"/>
    <property type="match status" value="1"/>
</dbReference>
<accession>B0E065</accession>
<dbReference type="GeneID" id="6085245"/>
<dbReference type="HOGENOM" id="CLU_829160_0_0_1"/>
<dbReference type="STRING" id="486041.B0E065"/>
<evidence type="ECO:0000313" key="1">
    <source>
        <dbReference type="EMBL" id="EDQ99767.1"/>
    </source>
</evidence>
<dbReference type="EMBL" id="DS547159">
    <property type="protein sequence ID" value="EDQ99767.1"/>
    <property type="molecule type" value="Genomic_DNA"/>
</dbReference>
<sequence>MNMDHYDDGGVMALVCHHDAPLFLATINTPGEQQKYAVSLIEHLFSLLPPTATVTILYDVACVLDRSLNFVSAPLHSHISSSPQASLTYFPKASPVVLTLAPVPCMPTFISGHANSSTTHVFEKDLAFLMGRAWSRRQHIWMLDRQSCSIGAELWDDLSDWIRQRLKTIATEENEVQKILSKCGVPVSELRTQWGLQKAAQLPIRAHAPACLKKELDAVLKLQTTIDTTNDCLKEKVEQPYASLNIQDSFPELEDIDLDFVKLLVLARDLKINIRKRAIGSFFEWDLLDQATGGRQHAIGSFWCVVSNTPRQAQRFTKTRKMRLRNTSQLFSGLF</sequence>
<keyword evidence="2" id="KW-1185">Reference proteome</keyword>
<proteinExistence type="predicted"/>
<dbReference type="PANTHER" id="PTHR33096">
    <property type="entry name" value="CXC2 DOMAIN-CONTAINING PROTEIN"/>
    <property type="match status" value="1"/>
</dbReference>
<dbReference type="OrthoDB" id="3364670at2759"/>